<evidence type="ECO:0000313" key="5">
    <source>
        <dbReference type="EMBL" id="CEG22646.1"/>
    </source>
</evidence>
<dbReference type="Gene3D" id="3.30.2130.30">
    <property type="match status" value="1"/>
</dbReference>
<dbReference type="FunFam" id="3.30.2130.30:FF:000001">
    <property type="entry name" value="Ribosomal RNA large subunit methyltransferase K/L"/>
    <property type="match status" value="1"/>
</dbReference>
<dbReference type="Proteomes" id="UP000043699">
    <property type="component" value="Unassembled WGS sequence"/>
</dbReference>
<dbReference type="InterPro" id="IPR004114">
    <property type="entry name" value="THUMP_dom"/>
</dbReference>
<dbReference type="STRING" id="1499687.BN1080_01579"/>
<dbReference type="CDD" id="cd11715">
    <property type="entry name" value="THUMP_AdoMetMT"/>
    <property type="match status" value="1"/>
</dbReference>
<keyword evidence="3" id="KW-0694">RNA-binding</keyword>
<evidence type="ECO:0000256" key="1">
    <source>
        <dbReference type="ARBA" id="ARBA00022603"/>
    </source>
</evidence>
<evidence type="ECO:0000313" key="6">
    <source>
        <dbReference type="Proteomes" id="UP000043699"/>
    </source>
</evidence>
<dbReference type="SMART" id="SM00981">
    <property type="entry name" value="THUMP"/>
    <property type="match status" value="1"/>
</dbReference>
<dbReference type="Pfam" id="PF01170">
    <property type="entry name" value="UPF0020"/>
    <property type="match status" value="1"/>
</dbReference>
<protein>
    <submittedName>
        <fullName evidence="5">Ribosomal RNA large subunit methyltransferase L</fullName>
    </submittedName>
</protein>
<dbReference type="InterPro" id="IPR029063">
    <property type="entry name" value="SAM-dependent_MTases_sf"/>
</dbReference>
<dbReference type="PROSITE" id="PS51165">
    <property type="entry name" value="THUMP"/>
    <property type="match status" value="1"/>
</dbReference>
<dbReference type="RefSeq" id="WP_052651438.1">
    <property type="nucleotide sequence ID" value="NZ_CCXS01000001.1"/>
</dbReference>
<dbReference type="PROSITE" id="PS00092">
    <property type="entry name" value="N6_MTASE"/>
    <property type="match status" value="1"/>
</dbReference>
<reference evidence="5 6" key="1">
    <citation type="submission" date="2014-09" db="EMBL/GenBank/DDBJ databases">
        <authorList>
            <person name="Urmite Genomes Urmite Genomes"/>
        </authorList>
    </citation>
    <scope>NUCLEOTIDE SEQUENCE [LARGE SCALE GENOMIC DNA]</scope>
    <source>
        <strain evidence="5 6">ES2</strain>
    </source>
</reference>
<dbReference type="GO" id="GO:0008990">
    <property type="term" value="F:rRNA (guanine-N2-)-methyltransferase activity"/>
    <property type="evidence" value="ECO:0007669"/>
    <property type="project" value="TreeGrafter"/>
</dbReference>
<dbReference type="OrthoDB" id="9809404at2"/>
<dbReference type="GO" id="GO:0070043">
    <property type="term" value="F:rRNA (guanine-N7-)-methyltransferase activity"/>
    <property type="evidence" value="ECO:0007669"/>
    <property type="project" value="TreeGrafter"/>
</dbReference>
<dbReference type="PROSITE" id="PS01261">
    <property type="entry name" value="UPF0020"/>
    <property type="match status" value="1"/>
</dbReference>
<keyword evidence="1 5" id="KW-0489">Methyltransferase</keyword>
<evidence type="ECO:0000256" key="2">
    <source>
        <dbReference type="ARBA" id="ARBA00022679"/>
    </source>
</evidence>
<dbReference type="InterPro" id="IPR053943">
    <property type="entry name" value="RlmKL-like_Mtase_CS"/>
</dbReference>
<feature type="domain" description="THUMP" evidence="4">
    <location>
        <begin position="44"/>
        <end position="155"/>
    </location>
</feature>
<evidence type="ECO:0000259" key="4">
    <source>
        <dbReference type="PROSITE" id="PS51165"/>
    </source>
</evidence>
<dbReference type="InterPro" id="IPR054170">
    <property type="entry name" value="RlmL_1st"/>
</dbReference>
<dbReference type="InterPro" id="IPR002052">
    <property type="entry name" value="DNA_methylase_N6_adenine_CS"/>
</dbReference>
<organism evidence="5 6">
    <name type="scientific">Planococcus massiliensis</name>
    <dbReference type="NCBI Taxonomy" id="1499687"/>
    <lineage>
        <taxon>Bacteria</taxon>
        <taxon>Bacillati</taxon>
        <taxon>Bacillota</taxon>
        <taxon>Bacilli</taxon>
        <taxon>Bacillales</taxon>
        <taxon>Caryophanaceae</taxon>
        <taxon>Planococcus</taxon>
    </lineage>
</organism>
<dbReference type="AlphaFoldDB" id="A0A098EMW9"/>
<dbReference type="PANTHER" id="PTHR47313">
    <property type="entry name" value="RIBOSOMAL RNA LARGE SUBUNIT METHYLTRANSFERASE K/L"/>
    <property type="match status" value="1"/>
</dbReference>
<proteinExistence type="predicted"/>
<dbReference type="PANTHER" id="PTHR47313:SF1">
    <property type="entry name" value="RIBOSOMAL RNA LARGE SUBUNIT METHYLTRANSFERASE K_L"/>
    <property type="match status" value="1"/>
</dbReference>
<dbReference type="Pfam" id="PF22020">
    <property type="entry name" value="RlmL_1st"/>
    <property type="match status" value="1"/>
</dbReference>
<keyword evidence="2 5" id="KW-0808">Transferase</keyword>
<dbReference type="Pfam" id="PF02926">
    <property type="entry name" value="THUMP"/>
    <property type="match status" value="1"/>
</dbReference>
<dbReference type="InterPro" id="IPR000241">
    <property type="entry name" value="RlmKL-like_Mtase"/>
</dbReference>
<accession>A0A098EMW9</accession>
<dbReference type="SUPFAM" id="SSF53335">
    <property type="entry name" value="S-adenosyl-L-methionine-dependent methyltransferases"/>
    <property type="match status" value="1"/>
</dbReference>
<name>A0A098EMW9_9BACL</name>
<dbReference type="GO" id="GO:0003723">
    <property type="term" value="F:RNA binding"/>
    <property type="evidence" value="ECO:0007669"/>
    <property type="project" value="UniProtKB-UniRule"/>
</dbReference>
<keyword evidence="6" id="KW-1185">Reference proteome</keyword>
<dbReference type="Gene3D" id="3.40.50.150">
    <property type="entry name" value="Vaccinia Virus protein VP39"/>
    <property type="match status" value="1"/>
</dbReference>
<dbReference type="EMBL" id="CCXS01000001">
    <property type="protein sequence ID" value="CEG22646.1"/>
    <property type="molecule type" value="Genomic_DNA"/>
</dbReference>
<gene>
    <name evidence="5" type="primary">rlmL</name>
    <name evidence="5" type="ORF">BN1080_01579</name>
</gene>
<evidence type="ECO:0000256" key="3">
    <source>
        <dbReference type="PROSITE-ProRule" id="PRU00529"/>
    </source>
</evidence>
<sequence length="378" mass="43061">MTTFKLLATAAMGLESIVADEVKELGYETKTDNGKVFFEGEERDIAKANLWLRTADRVKIIAGEFSAYTFDELFERTKAIEWEKFLPVDANFPVQGKSVKSKLYSVPDCQSIVKKAIVERLKKAYHRNSFLDESGPRFKIEVSILKDKVQLSIDTSGAGLHKRGYRLDQGEAPLKETLAAALVKLSRWTPDRPFIDPFCGSGTIAIEAAMIGQNIAPGYNREFDSEHWPWMKEEMWEEVRNEAEELANYDQPLDILGTDIDHRMVKIAEANALEAGFGDLIQFQQRQLKDFTAHGENGVVVGNPPYGERIGEIEEIEEMIGDMGRIFAKYPSWSVYMLSSMPRFETLYGQPATKKRKLFNGFIRTDLFQFWGERPKNK</sequence>